<feature type="region of interest" description="Disordered" evidence="1">
    <location>
        <begin position="156"/>
        <end position="192"/>
    </location>
</feature>
<dbReference type="AlphaFoldDB" id="A0A4S8QUH6"/>
<organism evidence="2 3">
    <name type="scientific">Botrytis galanthina</name>
    <dbReference type="NCBI Taxonomy" id="278940"/>
    <lineage>
        <taxon>Eukaryota</taxon>
        <taxon>Fungi</taxon>
        <taxon>Dikarya</taxon>
        <taxon>Ascomycota</taxon>
        <taxon>Pezizomycotina</taxon>
        <taxon>Leotiomycetes</taxon>
        <taxon>Helotiales</taxon>
        <taxon>Sclerotiniaceae</taxon>
        <taxon>Botrytis</taxon>
    </lineage>
</organism>
<feature type="region of interest" description="Disordered" evidence="1">
    <location>
        <begin position="1"/>
        <end position="23"/>
    </location>
</feature>
<sequence length="336" mass="37461">MTTENCRQFQRQSQELKSTSDDPKNWLDLAEPCDKHNESNSEKFLGLFKIVHIHSGLAIIRGDSCGPATYHPPPNILNIQERLRVVRNDISHECLGGPFSFTDRSLVEIFDENIDLAILYLQNYEQLIEERVNLWRNLPGYAEWTEGGLAGHRKWTHEEHVDEPSTLSEEDETMEDPNPGVVAAEDRSQTLSPAPDITAAEEDDDVILGAGAKFGAFVLPGTNHLIPVLHGVHEFWLARNPEGKEEIRLAHTYSDLVDVLFIHPCDAGLPSSEDVSKMADVSVVLNRGVVTGKYRVSLPMLMFDGTVETKSTGAAGPKRMIIELEIIGIHYTNMGL</sequence>
<evidence type="ECO:0000256" key="1">
    <source>
        <dbReference type="SAM" id="MobiDB-lite"/>
    </source>
</evidence>
<dbReference type="EMBL" id="PQXL01000219">
    <property type="protein sequence ID" value="THV48957.1"/>
    <property type="molecule type" value="Genomic_DNA"/>
</dbReference>
<dbReference type="Proteomes" id="UP000308671">
    <property type="component" value="Unassembled WGS sequence"/>
</dbReference>
<proteinExistence type="predicted"/>
<comment type="caution">
    <text evidence="2">The sequence shown here is derived from an EMBL/GenBank/DDBJ whole genome shotgun (WGS) entry which is preliminary data.</text>
</comment>
<name>A0A4S8QUH6_9HELO</name>
<reference evidence="2 3" key="1">
    <citation type="submission" date="2017-12" db="EMBL/GenBank/DDBJ databases">
        <title>Comparative genomics of Botrytis spp.</title>
        <authorList>
            <person name="Valero-Jimenez C.A."/>
            <person name="Tapia P."/>
            <person name="Veloso J."/>
            <person name="Silva-Moreno E."/>
            <person name="Staats M."/>
            <person name="Valdes J.H."/>
            <person name="Van Kan J.A.L."/>
        </authorList>
    </citation>
    <scope>NUCLEOTIDE SEQUENCE [LARGE SCALE GENOMIC DNA]</scope>
    <source>
        <strain evidence="2 3">MUCL435</strain>
    </source>
</reference>
<dbReference type="OrthoDB" id="10391336at2759"/>
<accession>A0A4S8QUH6</accession>
<protein>
    <submittedName>
        <fullName evidence="2">Uncharacterized protein</fullName>
    </submittedName>
</protein>
<keyword evidence="3" id="KW-1185">Reference proteome</keyword>
<evidence type="ECO:0000313" key="3">
    <source>
        <dbReference type="Proteomes" id="UP000308671"/>
    </source>
</evidence>
<gene>
    <name evidence="2" type="ORF">BGAL_0219g00210</name>
</gene>
<evidence type="ECO:0000313" key="2">
    <source>
        <dbReference type="EMBL" id="THV48957.1"/>
    </source>
</evidence>
<feature type="compositionally biased region" description="Polar residues" evidence="1">
    <location>
        <begin position="1"/>
        <end position="17"/>
    </location>
</feature>